<protein>
    <submittedName>
        <fullName evidence="2">Uncharacterized protein</fullName>
    </submittedName>
</protein>
<feature type="region of interest" description="Disordered" evidence="1">
    <location>
        <begin position="1"/>
        <end position="76"/>
    </location>
</feature>
<dbReference type="Proteomes" id="UP001176961">
    <property type="component" value="Unassembled WGS sequence"/>
</dbReference>
<gene>
    <name evidence="2" type="ORF">CYNAS_LOCUS9797</name>
</gene>
<dbReference type="AlphaFoldDB" id="A0AA36M3V2"/>
<evidence type="ECO:0000313" key="2">
    <source>
        <dbReference type="EMBL" id="CAJ0597814.1"/>
    </source>
</evidence>
<reference evidence="2" key="1">
    <citation type="submission" date="2023-07" db="EMBL/GenBank/DDBJ databases">
        <authorList>
            <consortium name="CYATHOMIX"/>
        </authorList>
    </citation>
    <scope>NUCLEOTIDE SEQUENCE</scope>
    <source>
        <strain evidence="2">N/A</strain>
    </source>
</reference>
<feature type="compositionally biased region" description="Basic and acidic residues" evidence="1">
    <location>
        <begin position="18"/>
        <end position="33"/>
    </location>
</feature>
<evidence type="ECO:0000313" key="3">
    <source>
        <dbReference type="Proteomes" id="UP001176961"/>
    </source>
</evidence>
<dbReference type="EMBL" id="CATQJL010000223">
    <property type="protein sequence ID" value="CAJ0597814.1"/>
    <property type="molecule type" value="Genomic_DNA"/>
</dbReference>
<name>A0AA36M3V2_CYLNA</name>
<comment type="caution">
    <text evidence="2">The sequence shown here is derived from an EMBL/GenBank/DDBJ whole genome shotgun (WGS) entry which is preliminary data.</text>
</comment>
<proteinExistence type="predicted"/>
<evidence type="ECO:0000256" key="1">
    <source>
        <dbReference type="SAM" id="MobiDB-lite"/>
    </source>
</evidence>
<keyword evidence="3" id="KW-1185">Reference proteome</keyword>
<organism evidence="2 3">
    <name type="scientific">Cylicocyclus nassatus</name>
    <name type="common">Nematode worm</name>
    <dbReference type="NCBI Taxonomy" id="53992"/>
    <lineage>
        <taxon>Eukaryota</taxon>
        <taxon>Metazoa</taxon>
        <taxon>Ecdysozoa</taxon>
        <taxon>Nematoda</taxon>
        <taxon>Chromadorea</taxon>
        <taxon>Rhabditida</taxon>
        <taxon>Rhabditina</taxon>
        <taxon>Rhabditomorpha</taxon>
        <taxon>Strongyloidea</taxon>
        <taxon>Strongylidae</taxon>
        <taxon>Cylicocyclus</taxon>
    </lineage>
</organism>
<accession>A0AA36M3V2</accession>
<feature type="compositionally biased region" description="Basic and acidic residues" evidence="1">
    <location>
        <begin position="53"/>
        <end position="69"/>
    </location>
</feature>
<sequence length="181" mass="20887">MPPKRSLIGTTNPHAKRMREVRERETAEEREARLAANRTRTSQSRANETAVEPDVRLSELSQRRSELRATETSQRQRLRLNDSRMRMAELRAAHTEEQSNIRREANRRIQAATRAAAEQHEHRLRNGHYGTICKYFAIGSRLHGSIALPLDRLNSKDGRRCSVICAVFKVFCMCTNTIVMF</sequence>